<keyword evidence="1" id="KW-0472">Membrane</keyword>
<dbReference type="Pfam" id="PF00535">
    <property type="entry name" value="Glycos_transf_2"/>
    <property type="match status" value="1"/>
</dbReference>
<keyword evidence="1" id="KW-1133">Transmembrane helix</keyword>
<dbReference type="EMBL" id="JAUSUL010000002">
    <property type="protein sequence ID" value="MDQ0316187.1"/>
    <property type="molecule type" value="Genomic_DNA"/>
</dbReference>
<feature type="transmembrane region" description="Helical" evidence="1">
    <location>
        <begin position="219"/>
        <end position="252"/>
    </location>
</feature>
<dbReference type="PANTHER" id="PTHR48090:SF7">
    <property type="entry name" value="RFBJ PROTEIN"/>
    <property type="match status" value="1"/>
</dbReference>
<dbReference type="Proteomes" id="UP001229244">
    <property type="component" value="Unassembled WGS sequence"/>
</dbReference>
<evidence type="ECO:0000313" key="3">
    <source>
        <dbReference type="EMBL" id="MDQ0316187.1"/>
    </source>
</evidence>
<dbReference type="PANTHER" id="PTHR48090">
    <property type="entry name" value="UNDECAPRENYL-PHOSPHATE 4-DEOXY-4-FORMAMIDO-L-ARABINOSE TRANSFERASE-RELATED"/>
    <property type="match status" value="1"/>
</dbReference>
<name>A0AAE3VQ16_9HYPH</name>
<protein>
    <submittedName>
        <fullName evidence="3">Glycosyltransferase involved in cell wall biosynthesis</fullName>
    </submittedName>
</protein>
<keyword evidence="1" id="KW-0812">Transmembrane</keyword>
<dbReference type="Gene3D" id="3.90.550.10">
    <property type="entry name" value="Spore Coat Polysaccharide Biosynthesis Protein SpsA, Chain A"/>
    <property type="match status" value="1"/>
</dbReference>
<dbReference type="InterPro" id="IPR001173">
    <property type="entry name" value="Glyco_trans_2-like"/>
</dbReference>
<organism evidence="3 4">
    <name type="scientific">Amorphus orientalis</name>
    <dbReference type="NCBI Taxonomy" id="649198"/>
    <lineage>
        <taxon>Bacteria</taxon>
        <taxon>Pseudomonadati</taxon>
        <taxon>Pseudomonadota</taxon>
        <taxon>Alphaproteobacteria</taxon>
        <taxon>Hyphomicrobiales</taxon>
        <taxon>Amorphaceae</taxon>
        <taxon>Amorphus</taxon>
    </lineage>
</organism>
<dbReference type="InterPro" id="IPR050256">
    <property type="entry name" value="Glycosyltransferase_2"/>
</dbReference>
<feature type="domain" description="Glycosyltransferase 2-like" evidence="2">
    <location>
        <begin position="5"/>
        <end position="160"/>
    </location>
</feature>
<dbReference type="RefSeq" id="WP_306886015.1">
    <property type="nucleotide sequence ID" value="NZ_JAUSUL010000002.1"/>
</dbReference>
<keyword evidence="4" id="KW-1185">Reference proteome</keyword>
<dbReference type="SUPFAM" id="SSF53448">
    <property type="entry name" value="Nucleotide-diphospho-sugar transferases"/>
    <property type="match status" value="1"/>
</dbReference>
<evidence type="ECO:0000259" key="2">
    <source>
        <dbReference type="Pfam" id="PF00535"/>
    </source>
</evidence>
<proteinExistence type="predicted"/>
<accession>A0AAE3VQ16</accession>
<evidence type="ECO:0000313" key="4">
    <source>
        <dbReference type="Proteomes" id="UP001229244"/>
    </source>
</evidence>
<dbReference type="CDD" id="cd04179">
    <property type="entry name" value="DPM_DPG-synthase_like"/>
    <property type="match status" value="1"/>
</dbReference>
<dbReference type="AlphaFoldDB" id="A0AAE3VQ16"/>
<dbReference type="InterPro" id="IPR029044">
    <property type="entry name" value="Nucleotide-diphossugar_trans"/>
</dbReference>
<feature type="transmembrane region" description="Helical" evidence="1">
    <location>
        <begin position="264"/>
        <end position="293"/>
    </location>
</feature>
<evidence type="ECO:0000256" key="1">
    <source>
        <dbReference type="SAM" id="Phobius"/>
    </source>
</evidence>
<gene>
    <name evidence="3" type="ORF">J2S73_002644</name>
</gene>
<reference evidence="3" key="1">
    <citation type="submission" date="2023-07" db="EMBL/GenBank/DDBJ databases">
        <title>Genomic Encyclopedia of Type Strains, Phase IV (KMG-IV): sequencing the most valuable type-strain genomes for metagenomic binning, comparative biology and taxonomic classification.</title>
        <authorList>
            <person name="Goeker M."/>
        </authorList>
    </citation>
    <scope>NUCLEOTIDE SEQUENCE</scope>
    <source>
        <strain evidence="3">DSM 21202</strain>
    </source>
</reference>
<comment type="caution">
    <text evidence="3">The sequence shown here is derived from an EMBL/GenBank/DDBJ whole genome shotgun (WGS) entry which is preliminary data.</text>
</comment>
<sequence length="323" mass="36292">MAKICIVIPAYNEEHAIADTIADYGAHFPDAVMVVVDNNSKDRTYEIVEEEFRGTRHLLLREGEQGKGRAVKKALSRIVADVFIMIDADHTYPATDARRLCDELIRERCDMVVGDRVSDGAYDKQNTRSFHGFGNRVLTQLISFLSNKRYRDVLSGMRIMSAPFVTLLDVQSHGFQLETELNVIAAYAKADVREIPIDYRARKEDSESKLDTFRDGARILMFAIINAITFYPFVIFGLAGALCLLISLIWGIFIISTFFKFGEVPYIATTVAAATFGMVGLQSLYSGLVLGIIGGDRRRSTIADFLQRKREWNAHLDRLEADG</sequence>